<evidence type="ECO:0000259" key="1">
    <source>
        <dbReference type="Pfam" id="PF05050"/>
    </source>
</evidence>
<reference evidence="2 3" key="1">
    <citation type="journal article" date="2019" name="Microbiol. Resour. Announc.">
        <title>Draft Genome Sequence of the Most Traditional epsilon-Poly-l-Lysine Producer, Streptomyces albulus NBRC14147.</title>
        <authorList>
            <person name="Yamanaka K."/>
            <person name="Hamano Y."/>
        </authorList>
    </citation>
    <scope>NUCLEOTIDE SEQUENCE [LARGE SCALE GENOMIC DNA]</scope>
    <source>
        <strain evidence="2 3">NBRC 14147</strain>
    </source>
</reference>
<accession>A0A401R4I0</accession>
<dbReference type="Pfam" id="PF05050">
    <property type="entry name" value="Methyltransf_21"/>
    <property type="match status" value="1"/>
</dbReference>
<dbReference type="InterPro" id="IPR029063">
    <property type="entry name" value="SAM-dependent_MTases_sf"/>
</dbReference>
<proteinExistence type="predicted"/>
<sequence length="323" mass="35519">MVMSSVRLRPPPSETHLVPPPWTPLLLASRWWVRHGWGLGLKRLMLREWLDVGLQQNPRRDRVVRTRYGFRVRVGTTEDLIQRSILVHGCWEPNVSAFIAGRLTPGSGLVDVGANVGYYSLLAAQLVGPQGRVVAVEPAPDTHAALRANLDLNGFSQVRTVRCAVTAEPGEVRLFVPHAGNLGATSVIEPERHTAELRVPGLPMTEAVTEEELRRARIIKIDVEGAEGTVLASLVPLLDDLPADCEIVVEVSPDRLAACGTTADEVLAPFLAHGLHPYRLVNSYMPEDYPVMLRRPRPPVRVRGPVTEQMDLVLSRVDADALA</sequence>
<dbReference type="EMBL" id="BHXC01000006">
    <property type="protein sequence ID" value="GCB92548.1"/>
    <property type="molecule type" value="Genomic_DNA"/>
</dbReference>
<comment type="caution">
    <text evidence="2">The sequence shown here is derived from an EMBL/GenBank/DDBJ whole genome shotgun (WGS) entry which is preliminary data.</text>
</comment>
<dbReference type="Gene3D" id="3.40.50.150">
    <property type="entry name" value="Vaccinia Virus protein VP39"/>
    <property type="match status" value="1"/>
</dbReference>
<dbReference type="InterPro" id="IPR006342">
    <property type="entry name" value="FkbM_mtfrase"/>
</dbReference>
<dbReference type="InterPro" id="IPR052514">
    <property type="entry name" value="SAM-dependent_MTase"/>
</dbReference>
<organism evidence="2 3">
    <name type="scientific">Streptomyces noursei</name>
    <name type="common">Streptomyces albulus</name>
    <dbReference type="NCBI Taxonomy" id="1971"/>
    <lineage>
        <taxon>Bacteria</taxon>
        <taxon>Bacillati</taxon>
        <taxon>Actinomycetota</taxon>
        <taxon>Actinomycetes</taxon>
        <taxon>Kitasatosporales</taxon>
        <taxon>Streptomycetaceae</taxon>
        <taxon>Streptomyces</taxon>
    </lineage>
</organism>
<evidence type="ECO:0000313" key="2">
    <source>
        <dbReference type="EMBL" id="GCB92548.1"/>
    </source>
</evidence>
<name>A0A401R4I0_STRNR</name>
<dbReference type="PANTHER" id="PTHR34203:SF15">
    <property type="entry name" value="SLL1173 PROTEIN"/>
    <property type="match status" value="1"/>
</dbReference>
<evidence type="ECO:0000313" key="3">
    <source>
        <dbReference type="Proteomes" id="UP000288351"/>
    </source>
</evidence>
<gene>
    <name evidence="2" type="ORF">SALB_05315</name>
</gene>
<protein>
    <recommendedName>
        <fullName evidence="1">Methyltransferase FkbM domain-containing protein</fullName>
    </recommendedName>
</protein>
<dbReference type="SUPFAM" id="SSF53335">
    <property type="entry name" value="S-adenosyl-L-methionine-dependent methyltransferases"/>
    <property type="match status" value="1"/>
</dbReference>
<dbReference type="Proteomes" id="UP000288351">
    <property type="component" value="Unassembled WGS sequence"/>
</dbReference>
<feature type="domain" description="Methyltransferase FkbM" evidence="1">
    <location>
        <begin position="111"/>
        <end position="255"/>
    </location>
</feature>
<dbReference type="PANTHER" id="PTHR34203">
    <property type="entry name" value="METHYLTRANSFERASE, FKBM FAMILY PROTEIN"/>
    <property type="match status" value="1"/>
</dbReference>
<dbReference type="AlphaFoldDB" id="A0A401R4I0"/>
<dbReference type="NCBIfam" id="TIGR01444">
    <property type="entry name" value="fkbM_fam"/>
    <property type="match status" value="1"/>
</dbReference>